<dbReference type="InterPro" id="IPR039249">
    <property type="entry name" value="GPATCH11"/>
</dbReference>
<accession>A0A6G3MIY8</accession>
<organism evidence="2">
    <name type="scientific">Henneguya salminicola</name>
    <name type="common">Myxosporean</name>
    <dbReference type="NCBI Taxonomy" id="69463"/>
    <lineage>
        <taxon>Eukaryota</taxon>
        <taxon>Metazoa</taxon>
        <taxon>Cnidaria</taxon>
        <taxon>Myxozoa</taxon>
        <taxon>Myxosporea</taxon>
        <taxon>Bivalvulida</taxon>
        <taxon>Platysporina</taxon>
        <taxon>Myxobolidae</taxon>
        <taxon>Henneguya</taxon>
    </lineage>
</organism>
<dbReference type="PANTHER" id="PTHR21032">
    <property type="entry name" value="G PATCH DOMAIN-CONTAINING PROTEIN 11"/>
    <property type="match status" value="1"/>
</dbReference>
<dbReference type="PROSITE" id="PS50174">
    <property type="entry name" value="G_PATCH"/>
    <property type="match status" value="1"/>
</dbReference>
<dbReference type="Pfam" id="PF01585">
    <property type="entry name" value="G-patch"/>
    <property type="match status" value="1"/>
</dbReference>
<evidence type="ECO:0000259" key="1">
    <source>
        <dbReference type="PROSITE" id="PS50174"/>
    </source>
</evidence>
<dbReference type="PANTHER" id="PTHR21032:SF0">
    <property type="entry name" value="G PATCH DOMAIN-CONTAINING PROTEIN 11"/>
    <property type="match status" value="1"/>
</dbReference>
<proteinExistence type="predicted"/>
<reference evidence="2" key="1">
    <citation type="submission" date="2018-11" db="EMBL/GenBank/DDBJ databases">
        <title>Henneguya salminicola genome and transcriptome.</title>
        <authorList>
            <person name="Yahalomi D."/>
            <person name="Atkinson S.D."/>
            <person name="Neuhof M."/>
            <person name="Chang E.S."/>
            <person name="Philippe H."/>
            <person name="Cartwright P."/>
            <person name="Bartholomew J.L."/>
            <person name="Huchon D."/>
        </authorList>
    </citation>
    <scope>NUCLEOTIDE SEQUENCE</scope>
    <source>
        <strain evidence="2">Hz1</strain>
        <tissue evidence="2">Whole</tissue>
    </source>
</reference>
<dbReference type="EMBL" id="GHBP01005770">
    <property type="protein sequence ID" value="NDJ93959.1"/>
    <property type="molecule type" value="Transcribed_RNA"/>
</dbReference>
<protein>
    <submittedName>
        <fullName evidence="2">G patch domain-containing protein 11 (Trinotate prediction)</fullName>
    </submittedName>
</protein>
<dbReference type="GO" id="GO:0003676">
    <property type="term" value="F:nucleic acid binding"/>
    <property type="evidence" value="ECO:0007669"/>
    <property type="project" value="InterPro"/>
</dbReference>
<name>A0A6G3MIY8_HENSL</name>
<sequence length="102" mass="11973">MESDEEYMSENILKISEKEDKNISRKTLREIKLYKKAKEENFKNSKRGRKVLAEEKRNEIMGTKIKEDNIGYKMLEKMGYKAGSAIGKKGLPFKIILRERIS</sequence>
<feature type="domain" description="G-patch" evidence="1">
    <location>
        <begin position="67"/>
        <end position="102"/>
    </location>
</feature>
<dbReference type="GO" id="GO:0000776">
    <property type="term" value="C:kinetochore"/>
    <property type="evidence" value="ECO:0007669"/>
    <property type="project" value="TreeGrafter"/>
</dbReference>
<evidence type="ECO:0000313" key="2">
    <source>
        <dbReference type="EMBL" id="NDJ93959.1"/>
    </source>
</evidence>
<dbReference type="InterPro" id="IPR000467">
    <property type="entry name" value="G_patch_dom"/>
</dbReference>
<dbReference type="AlphaFoldDB" id="A0A6G3MIY8"/>